<dbReference type="GO" id="GO:0005739">
    <property type="term" value="C:mitochondrion"/>
    <property type="evidence" value="ECO:0007669"/>
    <property type="project" value="UniProtKB-SubCell"/>
</dbReference>
<proteinExistence type="predicted"/>
<dbReference type="InterPro" id="IPR036639">
    <property type="entry name" value="Cyt_c_oxidase_su4_sf"/>
</dbReference>
<dbReference type="SUPFAM" id="SSF81406">
    <property type="entry name" value="Mitochondrial cytochrome c oxidase subunit IV"/>
    <property type="match status" value="1"/>
</dbReference>
<comment type="subcellular location">
    <subcellularLocation>
        <location evidence="1">Mitochondrion</location>
    </subcellularLocation>
</comment>
<dbReference type="STRING" id="436907.A7TQR8"/>
<keyword evidence="3" id="KW-1133">Transmembrane helix</keyword>
<evidence type="ECO:0000256" key="3">
    <source>
        <dbReference type="SAM" id="Phobius"/>
    </source>
</evidence>
<dbReference type="FunCoup" id="A7TQR8">
    <property type="interactions" value="25"/>
</dbReference>
<dbReference type="GO" id="GO:0045277">
    <property type="term" value="C:respiratory chain complex IV"/>
    <property type="evidence" value="ECO:0007669"/>
    <property type="project" value="InterPro"/>
</dbReference>
<sequence>MLVSRFQVGVGLFRLNEILKRSISNVNITSKYEYPDELGTEYTPPDLSQVTKQWNTKTMSPLLKEEIKEYLVWKMEDDWKTMTNDETKAAYYLSFGSWGPRGKGGSEGSDPIFILLKSTYSLLIFAGLGVSLVNFKRDKSLLKDLETLK</sequence>
<keyword evidence="3" id="KW-0472">Membrane</keyword>
<evidence type="ECO:0000256" key="2">
    <source>
        <dbReference type="ARBA" id="ARBA00023128"/>
    </source>
</evidence>
<dbReference type="AlphaFoldDB" id="A7TQR8"/>
<dbReference type="GO" id="GO:0006123">
    <property type="term" value="P:mitochondrial electron transport, cytochrome c to oxygen"/>
    <property type="evidence" value="ECO:0007669"/>
    <property type="project" value="InterPro"/>
</dbReference>
<dbReference type="Gene3D" id="1.10.442.10">
    <property type="entry name" value="Cytochrome c oxidase subunit IV"/>
    <property type="match status" value="1"/>
</dbReference>
<dbReference type="Proteomes" id="UP000000267">
    <property type="component" value="Unassembled WGS sequence"/>
</dbReference>
<keyword evidence="3" id="KW-0812">Transmembrane</keyword>
<dbReference type="InParanoid" id="A7TQR8"/>
<accession>A7TQR8</accession>
<evidence type="ECO:0000256" key="1">
    <source>
        <dbReference type="ARBA" id="ARBA00004173"/>
    </source>
</evidence>
<evidence type="ECO:0000313" key="5">
    <source>
        <dbReference type="Proteomes" id="UP000000267"/>
    </source>
</evidence>
<gene>
    <name evidence="4" type="ORF">Kpol_460p2</name>
</gene>
<dbReference type="HOGENOM" id="CLU_146890_0_0_1"/>
<feature type="transmembrane region" description="Helical" evidence="3">
    <location>
        <begin position="112"/>
        <end position="135"/>
    </location>
</feature>
<dbReference type="GeneID" id="5543464"/>
<dbReference type="EMBL" id="DS480463">
    <property type="protein sequence ID" value="EDO15367.1"/>
    <property type="molecule type" value="Genomic_DNA"/>
</dbReference>
<organism evidence="5">
    <name type="scientific">Vanderwaltozyma polyspora (strain ATCC 22028 / DSM 70294 / BCRC 21397 / CBS 2163 / NBRC 10782 / NRRL Y-8283 / UCD 57-17)</name>
    <name type="common">Kluyveromyces polysporus</name>
    <dbReference type="NCBI Taxonomy" id="436907"/>
    <lineage>
        <taxon>Eukaryota</taxon>
        <taxon>Fungi</taxon>
        <taxon>Dikarya</taxon>
        <taxon>Ascomycota</taxon>
        <taxon>Saccharomycotina</taxon>
        <taxon>Saccharomycetes</taxon>
        <taxon>Saccharomycetales</taxon>
        <taxon>Saccharomycetaceae</taxon>
        <taxon>Vanderwaltozyma</taxon>
    </lineage>
</organism>
<keyword evidence="2" id="KW-0496">Mitochondrion</keyword>
<protein>
    <submittedName>
        <fullName evidence="4">Uncharacterized protein</fullName>
    </submittedName>
</protein>
<dbReference type="InterPro" id="IPR004203">
    <property type="entry name" value="Cyt_c_oxidase_su4_fam"/>
</dbReference>
<dbReference type="Pfam" id="PF02936">
    <property type="entry name" value="COX4"/>
    <property type="match status" value="1"/>
</dbReference>
<reference evidence="4 5" key="1">
    <citation type="journal article" date="2007" name="Proc. Natl. Acad. Sci. U.S.A.">
        <title>Independent sorting-out of thousands of duplicated gene pairs in two yeast species descended from a whole-genome duplication.</title>
        <authorList>
            <person name="Scannell D.R."/>
            <person name="Frank A.C."/>
            <person name="Conant G.C."/>
            <person name="Byrne K.P."/>
            <person name="Woolfit M."/>
            <person name="Wolfe K.H."/>
        </authorList>
    </citation>
    <scope>NUCLEOTIDE SEQUENCE [LARGE SCALE GENOMIC DNA]</scope>
    <source>
        <strain evidence="5">ATCC 22028 / DSM 70294 / BCRC 21397 / CBS 2163 / NBRC 10782 / NRRL Y-8283 / UCD 57-17</strain>
    </source>
</reference>
<dbReference type="PhylomeDB" id="A7TQR8"/>
<dbReference type="OMA" id="YLDWKME"/>
<dbReference type="KEGG" id="vpo:Kpol_460p2"/>
<dbReference type="RefSeq" id="XP_001643225.1">
    <property type="nucleotide sequence ID" value="XM_001643175.1"/>
</dbReference>
<dbReference type="eggNOG" id="KOG4075">
    <property type="taxonomic scope" value="Eukaryota"/>
</dbReference>
<dbReference type="OrthoDB" id="186013at2759"/>
<keyword evidence="5" id="KW-1185">Reference proteome</keyword>
<evidence type="ECO:0000313" key="4">
    <source>
        <dbReference type="EMBL" id="EDO15367.1"/>
    </source>
</evidence>
<name>A7TQR8_VANPO</name>